<dbReference type="Gene3D" id="4.10.280.10">
    <property type="entry name" value="Helix-loop-helix DNA-binding domain"/>
    <property type="match status" value="1"/>
</dbReference>
<keyword evidence="2" id="KW-0805">Transcription regulation</keyword>
<dbReference type="SUPFAM" id="SSF47459">
    <property type="entry name" value="HLH, helix-loop-helix DNA-binding domain"/>
    <property type="match status" value="1"/>
</dbReference>
<dbReference type="OrthoDB" id="71302at2759"/>
<proteinExistence type="inferred from homology"/>
<keyword evidence="3" id="KW-0238">DNA-binding</keyword>
<evidence type="ECO:0000256" key="3">
    <source>
        <dbReference type="ARBA" id="ARBA00023125"/>
    </source>
</evidence>
<dbReference type="CDD" id="cd11455">
    <property type="entry name" value="bHLH_AtAIG1_like"/>
    <property type="match status" value="1"/>
</dbReference>
<reference evidence="6" key="1">
    <citation type="journal article" date="2017" name="Gigascience">
        <title>The genome draft of coconut (Cocos nucifera).</title>
        <authorList>
            <person name="Xiao Y."/>
            <person name="Xu P."/>
            <person name="Fan H."/>
            <person name="Baudouin L."/>
            <person name="Xia W."/>
            <person name="Bocs S."/>
            <person name="Xu J."/>
            <person name="Li Q."/>
            <person name="Guo A."/>
            <person name="Zhou L."/>
            <person name="Li J."/>
            <person name="Wu Y."/>
            <person name="Ma Z."/>
            <person name="Armero A."/>
            <person name="Issali A.E."/>
            <person name="Liu N."/>
            <person name="Peng M."/>
            <person name="Yang Y."/>
        </authorList>
    </citation>
    <scope>NUCLEOTIDE SEQUENCE</scope>
    <source>
        <tissue evidence="6">Spear leaf of Hainan Tall coconut</tissue>
    </source>
</reference>
<sequence>MAWCFPPYGWSQERKKRISFPSLYKGSLLLPRPPNSAPPFLDFGASYPSSSSSVSGRSATAARALKIHSEAEKRRRERINAHLSTLRRMIPDADKMDKASLLGRVIDQVKDLKRKASDIGKGFQVPAEVNEVTVECDQENGHPGADHESLYIKATICCGDRPNLFTDLTQAFDGLRLRTIRADITSLEGRVQNSFILYRKEGNVSVRLSCLKESIEEALSRVASPDMVSTNVFPSKRQKLLEYTTPE</sequence>
<dbReference type="GO" id="GO:0003677">
    <property type="term" value="F:DNA binding"/>
    <property type="evidence" value="ECO:0007669"/>
    <property type="project" value="UniProtKB-KW"/>
</dbReference>
<comment type="caution">
    <text evidence="6">The sequence shown here is derived from an EMBL/GenBank/DDBJ whole genome shotgun (WGS) entry which is preliminary data.</text>
</comment>
<reference evidence="6" key="2">
    <citation type="submission" date="2019-07" db="EMBL/GenBank/DDBJ databases">
        <authorList>
            <person name="Yang Y."/>
            <person name="Bocs S."/>
            <person name="Baudouin L."/>
        </authorList>
    </citation>
    <scope>NUCLEOTIDE SEQUENCE</scope>
    <source>
        <tissue evidence="6">Spear leaf of Hainan Tall coconut</tissue>
    </source>
</reference>
<accession>A0A8K0N0T5</accession>
<evidence type="ECO:0000256" key="2">
    <source>
        <dbReference type="ARBA" id="ARBA00023015"/>
    </source>
</evidence>
<dbReference type="SMART" id="SM00353">
    <property type="entry name" value="HLH"/>
    <property type="match status" value="1"/>
</dbReference>
<gene>
    <name evidence="6" type="ORF">COCNU_04G013690</name>
</gene>
<dbReference type="GO" id="GO:0003700">
    <property type="term" value="F:DNA-binding transcription factor activity"/>
    <property type="evidence" value="ECO:0007669"/>
    <property type="project" value="InterPro"/>
</dbReference>
<comment type="similarity">
    <text evidence="1">Belongs to the bHLH protein family.</text>
</comment>
<dbReference type="EMBL" id="CM017875">
    <property type="protein sequence ID" value="KAG1339063.1"/>
    <property type="molecule type" value="Genomic_DNA"/>
</dbReference>
<dbReference type="InterPro" id="IPR045847">
    <property type="entry name" value="AIG1-like"/>
</dbReference>
<evidence type="ECO:0000259" key="5">
    <source>
        <dbReference type="PROSITE" id="PS50888"/>
    </source>
</evidence>
<evidence type="ECO:0000256" key="1">
    <source>
        <dbReference type="ARBA" id="ARBA00005510"/>
    </source>
</evidence>
<keyword evidence="4" id="KW-0804">Transcription</keyword>
<keyword evidence="7" id="KW-1185">Reference proteome</keyword>
<dbReference type="InterPro" id="IPR036638">
    <property type="entry name" value="HLH_DNA-bd_sf"/>
</dbReference>
<evidence type="ECO:0000256" key="4">
    <source>
        <dbReference type="ARBA" id="ARBA00023163"/>
    </source>
</evidence>
<feature type="domain" description="BHLH" evidence="5">
    <location>
        <begin position="63"/>
        <end position="112"/>
    </location>
</feature>
<evidence type="ECO:0000313" key="6">
    <source>
        <dbReference type="EMBL" id="KAG1339063.1"/>
    </source>
</evidence>
<dbReference type="InterPro" id="IPR011598">
    <property type="entry name" value="bHLH_dom"/>
</dbReference>
<dbReference type="Proteomes" id="UP000797356">
    <property type="component" value="Chromosome 4"/>
</dbReference>
<dbReference type="PANTHER" id="PTHR45844:SF18">
    <property type="entry name" value="TRANSCRIPTION FACTOR BHLH51"/>
    <property type="match status" value="1"/>
</dbReference>
<dbReference type="Pfam" id="PF00010">
    <property type="entry name" value="HLH"/>
    <property type="match status" value="1"/>
</dbReference>
<name>A0A8K0N0T5_COCNU</name>
<dbReference type="AlphaFoldDB" id="A0A8K0N0T5"/>
<dbReference type="PANTHER" id="PTHR45844">
    <property type="entry name" value="TRANSCRIPTION FACTOR BHLH30"/>
    <property type="match status" value="1"/>
</dbReference>
<protein>
    <submittedName>
        <fullName evidence="6">Transcription factor bHLH51</fullName>
    </submittedName>
</protein>
<dbReference type="GO" id="GO:0046983">
    <property type="term" value="F:protein dimerization activity"/>
    <property type="evidence" value="ECO:0007669"/>
    <property type="project" value="InterPro"/>
</dbReference>
<dbReference type="PROSITE" id="PS50888">
    <property type="entry name" value="BHLH"/>
    <property type="match status" value="1"/>
</dbReference>
<evidence type="ECO:0000313" key="7">
    <source>
        <dbReference type="Proteomes" id="UP000797356"/>
    </source>
</evidence>
<dbReference type="CDD" id="cd04873">
    <property type="entry name" value="ACT_UUR-ACR-like"/>
    <property type="match status" value="1"/>
</dbReference>
<organism evidence="6 7">
    <name type="scientific">Cocos nucifera</name>
    <name type="common">Coconut palm</name>
    <dbReference type="NCBI Taxonomy" id="13894"/>
    <lineage>
        <taxon>Eukaryota</taxon>
        <taxon>Viridiplantae</taxon>
        <taxon>Streptophyta</taxon>
        <taxon>Embryophyta</taxon>
        <taxon>Tracheophyta</taxon>
        <taxon>Spermatophyta</taxon>
        <taxon>Magnoliopsida</taxon>
        <taxon>Liliopsida</taxon>
        <taxon>Arecaceae</taxon>
        <taxon>Arecoideae</taxon>
        <taxon>Cocoseae</taxon>
        <taxon>Attaleinae</taxon>
        <taxon>Cocos</taxon>
    </lineage>
</organism>